<evidence type="ECO:0000313" key="2">
    <source>
        <dbReference type="EMBL" id="CAA9232335.1"/>
    </source>
</evidence>
<proteinExistence type="predicted"/>
<feature type="compositionally biased region" description="Basic residues" evidence="1">
    <location>
        <begin position="42"/>
        <end position="52"/>
    </location>
</feature>
<sequence>GDPLRARLRDPGSVHPGGPHRGWLPGARAVPLESHRQGRPGGRARRRRRLRGRLLVGLPAHGARPHRSADVALGVDRPRRRVPCHRPRPGAPAGVSDRDGGRRIRERHRALPPTDRRAAGALALVSAPAARVRPPERGCRGRRRRRLLAPCPRV</sequence>
<evidence type="ECO:0000256" key="1">
    <source>
        <dbReference type="SAM" id="MobiDB-lite"/>
    </source>
</evidence>
<feature type="non-terminal residue" evidence="2">
    <location>
        <position position="1"/>
    </location>
</feature>
<organism evidence="2">
    <name type="scientific">uncultured Acidimicrobiales bacterium</name>
    <dbReference type="NCBI Taxonomy" id="310071"/>
    <lineage>
        <taxon>Bacteria</taxon>
        <taxon>Bacillati</taxon>
        <taxon>Actinomycetota</taxon>
        <taxon>Acidimicrobiia</taxon>
        <taxon>Acidimicrobiales</taxon>
        <taxon>environmental samples</taxon>
    </lineage>
</organism>
<feature type="non-terminal residue" evidence="2">
    <location>
        <position position="154"/>
    </location>
</feature>
<dbReference type="AlphaFoldDB" id="A0A6J4HTL6"/>
<protein>
    <submittedName>
        <fullName evidence="2">Uncharacterized protein</fullName>
    </submittedName>
</protein>
<feature type="compositionally biased region" description="Basic and acidic residues" evidence="1">
    <location>
        <begin position="1"/>
        <end position="12"/>
    </location>
</feature>
<reference evidence="2" key="1">
    <citation type="submission" date="2020-02" db="EMBL/GenBank/DDBJ databases">
        <authorList>
            <person name="Meier V. D."/>
        </authorList>
    </citation>
    <scope>NUCLEOTIDE SEQUENCE</scope>
    <source>
        <strain evidence="2">AVDCRST_MAG10</strain>
    </source>
</reference>
<feature type="region of interest" description="Disordered" evidence="1">
    <location>
        <begin position="1"/>
        <end position="111"/>
    </location>
</feature>
<dbReference type="EMBL" id="CADCTB010000082">
    <property type="protein sequence ID" value="CAA9232335.1"/>
    <property type="molecule type" value="Genomic_DNA"/>
</dbReference>
<gene>
    <name evidence="2" type="ORF">AVDCRST_MAG10-1234</name>
</gene>
<feature type="compositionally biased region" description="Basic residues" evidence="1">
    <location>
        <begin position="78"/>
        <end position="88"/>
    </location>
</feature>
<name>A0A6J4HTL6_9ACTN</name>
<accession>A0A6J4HTL6</accession>